<evidence type="ECO:0000313" key="2">
    <source>
        <dbReference type="Proteomes" id="UP001320420"/>
    </source>
</evidence>
<dbReference type="Proteomes" id="UP001320420">
    <property type="component" value="Unassembled WGS sequence"/>
</dbReference>
<evidence type="ECO:0008006" key="3">
    <source>
        <dbReference type="Google" id="ProtNLM"/>
    </source>
</evidence>
<evidence type="ECO:0000313" key="1">
    <source>
        <dbReference type="EMBL" id="KAK7751840.1"/>
    </source>
</evidence>
<reference evidence="1 2" key="1">
    <citation type="submission" date="2024-02" db="EMBL/GenBank/DDBJ databases">
        <title>De novo assembly and annotation of 12 fungi associated with fruit tree decline syndrome in Ontario, Canada.</title>
        <authorList>
            <person name="Sulman M."/>
            <person name="Ellouze W."/>
            <person name="Ilyukhin E."/>
        </authorList>
    </citation>
    <scope>NUCLEOTIDE SEQUENCE [LARGE SCALE GENOMIC DNA]</scope>
    <source>
        <strain evidence="1 2">M11/M66-122</strain>
    </source>
</reference>
<keyword evidence="2" id="KW-1185">Reference proteome</keyword>
<dbReference type="AlphaFoldDB" id="A0AAN9UTA6"/>
<dbReference type="EMBL" id="JAKJXP020000044">
    <property type="protein sequence ID" value="KAK7751840.1"/>
    <property type="molecule type" value="Genomic_DNA"/>
</dbReference>
<dbReference type="GO" id="GO:0007131">
    <property type="term" value="P:reciprocal meiotic recombination"/>
    <property type="evidence" value="ECO:0007669"/>
    <property type="project" value="InterPro"/>
</dbReference>
<comment type="caution">
    <text evidence="1">The sequence shown here is derived from an EMBL/GenBank/DDBJ whole genome shotgun (WGS) entry which is preliminary data.</text>
</comment>
<dbReference type="GO" id="GO:0000795">
    <property type="term" value="C:synaptonemal complex"/>
    <property type="evidence" value="ECO:0007669"/>
    <property type="project" value="InterPro"/>
</dbReference>
<protein>
    <recommendedName>
        <fullName evidence="3">E3 ubiquitin-protein ligase CCNB1IP1</fullName>
    </recommendedName>
</protein>
<name>A0AAN9UTA6_9PEZI</name>
<dbReference type="GO" id="GO:0061630">
    <property type="term" value="F:ubiquitin protein ligase activity"/>
    <property type="evidence" value="ECO:0007669"/>
    <property type="project" value="InterPro"/>
</dbReference>
<dbReference type="PANTHER" id="PTHR14305">
    <property type="entry name" value="E3 UBIQUITIN-PROTEIN LIGASE CCNB1IP1"/>
    <property type="match status" value="1"/>
</dbReference>
<proteinExistence type="predicted"/>
<sequence>MYGSTLTGTCLFSHIFCTECATQYGLIGQRHQHRNSCPACGTHLTNPDDAVITNLNPSEDYKTSVLSGLSPNVIIECTSRALSFWAYQATQEIVYKESGLRKLSEKYSSLSVYLDKVINEANAEVTNLQNELASRS</sequence>
<organism evidence="1 2">
    <name type="scientific">Diatrype stigma</name>
    <dbReference type="NCBI Taxonomy" id="117547"/>
    <lineage>
        <taxon>Eukaryota</taxon>
        <taxon>Fungi</taxon>
        <taxon>Dikarya</taxon>
        <taxon>Ascomycota</taxon>
        <taxon>Pezizomycotina</taxon>
        <taxon>Sordariomycetes</taxon>
        <taxon>Xylariomycetidae</taxon>
        <taxon>Xylariales</taxon>
        <taxon>Diatrypaceae</taxon>
        <taxon>Diatrype</taxon>
    </lineage>
</organism>
<dbReference type="SUPFAM" id="SSF57850">
    <property type="entry name" value="RING/U-box"/>
    <property type="match status" value="1"/>
</dbReference>
<gene>
    <name evidence="1" type="ORF">SLS62_006141</name>
</gene>
<accession>A0AAN9UTA6</accession>
<dbReference type="InterPro" id="IPR042448">
    <property type="entry name" value="CCNB1IP1"/>
</dbReference>
<dbReference type="PANTHER" id="PTHR14305:SF0">
    <property type="entry name" value="E3 UBIQUITIN-PROTEIN LIGASE CCNB1IP1"/>
    <property type="match status" value="1"/>
</dbReference>